<name>A0A7W8D4X6_9GAMM</name>
<proteinExistence type="predicted"/>
<feature type="transmembrane region" description="Helical" evidence="1">
    <location>
        <begin position="23"/>
        <end position="48"/>
    </location>
</feature>
<dbReference type="AlphaFoldDB" id="A0A7W8D4X6"/>
<comment type="caution">
    <text evidence="2">The sequence shown here is derived from an EMBL/GenBank/DDBJ whole genome shotgun (WGS) entry which is preliminary data.</text>
</comment>
<organism evidence="2 3">
    <name type="scientific">Chiayiivirga flava</name>
    <dbReference type="NCBI Taxonomy" id="659595"/>
    <lineage>
        <taxon>Bacteria</taxon>
        <taxon>Pseudomonadati</taxon>
        <taxon>Pseudomonadota</taxon>
        <taxon>Gammaproteobacteria</taxon>
        <taxon>Lysobacterales</taxon>
        <taxon>Lysobacteraceae</taxon>
        <taxon>Chiayiivirga</taxon>
    </lineage>
</organism>
<evidence type="ECO:0000313" key="3">
    <source>
        <dbReference type="Proteomes" id="UP000521199"/>
    </source>
</evidence>
<keyword evidence="1" id="KW-0472">Membrane</keyword>
<keyword evidence="1" id="KW-1133">Transmembrane helix</keyword>
<feature type="transmembrane region" description="Helical" evidence="1">
    <location>
        <begin position="54"/>
        <end position="72"/>
    </location>
</feature>
<sequence>MQPGEKNQHTQPPARPNFFVRAFAAYALAFALAFAVALVSLPLVGFWFVERLTAPVVGFGVLCVAFFLFPFVSRRLR</sequence>
<keyword evidence="1" id="KW-0812">Transmembrane</keyword>
<protein>
    <submittedName>
        <fullName evidence="2">Fatty acid desaturase</fullName>
    </submittedName>
</protein>
<evidence type="ECO:0000256" key="1">
    <source>
        <dbReference type="SAM" id="Phobius"/>
    </source>
</evidence>
<accession>A0A7W8D4X6</accession>
<keyword evidence="3" id="KW-1185">Reference proteome</keyword>
<dbReference type="Proteomes" id="UP000521199">
    <property type="component" value="Unassembled WGS sequence"/>
</dbReference>
<reference evidence="2 3" key="1">
    <citation type="submission" date="2020-08" db="EMBL/GenBank/DDBJ databases">
        <title>Genomic Encyclopedia of Type Strains, Phase IV (KMG-IV): sequencing the most valuable type-strain genomes for metagenomic binning, comparative biology and taxonomic classification.</title>
        <authorList>
            <person name="Goeker M."/>
        </authorList>
    </citation>
    <scope>NUCLEOTIDE SEQUENCE [LARGE SCALE GENOMIC DNA]</scope>
    <source>
        <strain evidence="2 3">DSM 24163</strain>
    </source>
</reference>
<dbReference type="EMBL" id="JACHHP010000002">
    <property type="protein sequence ID" value="MBB5208000.1"/>
    <property type="molecule type" value="Genomic_DNA"/>
</dbReference>
<evidence type="ECO:0000313" key="2">
    <source>
        <dbReference type="EMBL" id="MBB5208000.1"/>
    </source>
</evidence>
<gene>
    <name evidence="2" type="ORF">HNQ52_001529</name>
</gene>